<sequence>MTHTSLGKSMEILWNKPYPFILFISATNFDSSSTSHTWTRISLLSRSNSTTASLLVPIYDISA</sequence>
<protein>
    <submittedName>
        <fullName evidence="1">Uncharacterized protein</fullName>
    </submittedName>
</protein>
<proteinExistence type="predicted"/>
<dbReference type="AlphaFoldDB" id="A0A101M4C5"/>
<gene>
    <name evidence="1" type="ORF">ABT39_MTgene516</name>
</gene>
<name>A0A101M4C5_PICGL</name>
<dbReference type="EMBL" id="LKAM01000001">
    <property type="protein sequence ID" value="KUM50672.1"/>
    <property type="molecule type" value="Genomic_DNA"/>
</dbReference>
<evidence type="ECO:0000313" key="1">
    <source>
        <dbReference type="EMBL" id="KUM50672.1"/>
    </source>
</evidence>
<keyword evidence="1" id="KW-0496">Mitochondrion</keyword>
<reference evidence="1" key="1">
    <citation type="journal article" date="2015" name="Genome Biol. Evol.">
        <title>Organellar Genomes of White Spruce (Picea glauca): Assembly and Annotation.</title>
        <authorList>
            <person name="Jackman S.D."/>
            <person name="Warren R.L."/>
            <person name="Gibb E.A."/>
            <person name="Vandervalk B.P."/>
            <person name="Mohamadi H."/>
            <person name="Chu J."/>
            <person name="Raymond A."/>
            <person name="Pleasance S."/>
            <person name="Coope R."/>
            <person name="Wildung M.R."/>
            <person name="Ritland C.E."/>
            <person name="Bousquet J."/>
            <person name="Jones S.J."/>
            <person name="Bohlmann J."/>
            <person name="Birol I."/>
        </authorList>
    </citation>
    <scope>NUCLEOTIDE SEQUENCE [LARGE SCALE GENOMIC DNA]</scope>
    <source>
        <tissue evidence="1">Flushing bud</tissue>
    </source>
</reference>
<comment type="caution">
    <text evidence="1">The sequence shown here is derived from an EMBL/GenBank/DDBJ whole genome shotgun (WGS) entry which is preliminary data.</text>
</comment>
<geneLocation type="mitochondrion" evidence="1"/>
<organism evidence="1">
    <name type="scientific">Picea glauca</name>
    <name type="common">White spruce</name>
    <name type="synonym">Pinus glauca</name>
    <dbReference type="NCBI Taxonomy" id="3330"/>
    <lineage>
        <taxon>Eukaryota</taxon>
        <taxon>Viridiplantae</taxon>
        <taxon>Streptophyta</taxon>
        <taxon>Embryophyta</taxon>
        <taxon>Tracheophyta</taxon>
        <taxon>Spermatophyta</taxon>
        <taxon>Pinopsida</taxon>
        <taxon>Pinidae</taxon>
        <taxon>Conifers I</taxon>
        <taxon>Pinales</taxon>
        <taxon>Pinaceae</taxon>
        <taxon>Picea</taxon>
    </lineage>
</organism>
<accession>A0A101M4C5</accession>